<dbReference type="Proteomes" id="UP000694850">
    <property type="component" value="Unplaced"/>
</dbReference>
<organism evidence="2 3">
    <name type="scientific">Orycteropus afer afer</name>
    <dbReference type="NCBI Taxonomy" id="1230840"/>
    <lineage>
        <taxon>Eukaryota</taxon>
        <taxon>Metazoa</taxon>
        <taxon>Chordata</taxon>
        <taxon>Craniata</taxon>
        <taxon>Vertebrata</taxon>
        <taxon>Euteleostomi</taxon>
        <taxon>Mammalia</taxon>
        <taxon>Eutheria</taxon>
        <taxon>Afrotheria</taxon>
        <taxon>Tubulidentata</taxon>
        <taxon>Orycteropodidae</taxon>
        <taxon>Orycteropus</taxon>
    </lineage>
</organism>
<evidence type="ECO:0000313" key="2">
    <source>
        <dbReference type="Proteomes" id="UP000694850"/>
    </source>
</evidence>
<protein>
    <submittedName>
        <fullName evidence="3">Transcription elongation factor A protein-like 4</fullName>
    </submittedName>
</protein>
<gene>
    <name evidence="3" type="primary">LOC103213137</name>
</gene>
<accession>A0A8B7BCI1</accession>
<proteinExistence type="predicted"/>
<dbReference type="GeneID" id="103213137"/>
<reference evidence="3" key="1">
    <citation type="submission" date="2025-08" db="UniProtKB">
        <authorList>
            <consortium name="RefSeq"/>
        </authorList>
    </citation>
    <scope>IDENTIFICATION</scope>
</reference>
<feature type="compositionally biased region" description="Basic and acidic residues" evidence="1">
    <location>
        <begin position="1"/>
        <end position="78"/>
    </location>
</feature>
<dbReference type="RefSeq" id="XP_007957207.1">
    <property type="nucleotide sequence ID" value="XM_007959016.1"/>
</dbReference>
<dbReference type="Pfam" id="PF04538">
    <property type="entry name" value="BEX"/>
    <property type="match status" value="1"/>
</dbReference>
<name>A0A8B7BCI1_ORYAF</name>
<evidence type="ECO:0000256" key="1">
    <source>
        <dbReference type="SAM" id="MobiDB-lite"/>
    </source>
</evidence>
<dbReference type="InterPro" id="IPR021156">
    <property type="entry name" value="TF_A-like/BEX"/>
</dbReference>
<feature type="region of interest" description="Disordered" evidence="1">
    <location>
        <begin position="1"/>
        <end position="103"/>
    </location>
</feature>
<keyword evidence="2" id="KW-1185">Reference proteome</keyword>
<evidence type="ECO:0000313" key="3">
    <source>
        <dbReference type="RefSeq" id="XP_007957207.1"/>
    </source>
</evidence>
<dbReference type="OrthoDB" id="9834312at2759"/>
<sequence>MEKLCGENEREPENQGKMDNEDEPEPKGEPEVAAPLEDKEKLGNEGKTEKTGKTDEEMLKDKGKLENEGKPEEGKPASETRAAGKRPAQDDVPRKAKRKTNKGLAEYLKEYKEAIHEMHLSNEEMIREFDEMARVQDEVKKSKQKLGGFMWMQRSLQNPFHPRGPRELRGGCRAAKWISTTRIPSDT</sequence>
<dbReference type="AlphaFoldDB" id="A0A8B7BCI1"/>